<dbReference type="PATRIC" id="fig|56193.3.peg.3759"/>
<dbReference type="AlphaFoldDB" id="A0A0M3AK70"/>
<dbReference type="STRING" id="56193.YP76_17945"/>
<dbReference type="EMBL" id="LBIC01000009">
    <property type="protein sequence ID" value="KKW90492.1"/>
    <property type="molecule type" value="Genomic_DNA"/>
</dbReference>
<dbReference type="RefSeq" id="WP_021243569.1">
    <property type="nucleotide sequence ID" value="NZ_LBIC01000009.1"/>
</dbReference>
<sequence length="68" mass="7602">MLGQRPSHAISPKRALLCSRDNALRVATRLFDHEMQPVSIIRTGNPLQPYRISMAPLPDDHVELALVS</sequence>
<reference evidence="1 2" key="1">
    <citation type="submission" date="2015-04" db="EMBL/GenBank/DDBJ databases">
        <title>Genome sequence of aromatic hydrocarbons-degrading Sphingobium chungbukense DJ77.</title>
        <authorList>
            <person name="Kim Y.-C."/>
            <person name="Chae J.-C."/>
        </authorList>
    </citation>
    <scope>NUCLEOTIDE SEQUENCE [LARGE SCALE GENOMIC DNA]</scope>
    <source>
        <strain evidence="1 2">DJ77</strain>
    </source>
</reference>
<accession>A0A0M3AK70</accession>
<comment type="caution">
    <text evidence="1">The sequence shown here is derived from an EMBL/GenBank/DDBJ whole genome shotgun (WGS) entry which is preliminary data.</text>
</comment>
<proteinExistence type="predicted"/>
<keyword evidence="2" id="KW-1185">Reference proteome</keyword>
<evidence type="ECO:0000313" key="2">
    <source>
        <dbReference type="Proteomes" id="UP000033874"/>
    </source>
</evidence>
<gene>
    <name evidence="1" type="ORF">YP76_17945</name>
</gene>
<evidence type="ECO:0000313" key="1">
    <source>
        <dbReference type="EMBL" id="KKW90492.1"/>
    </source>
</evidence>
<dbReference type="Proteomes" id="UP000033874">
    <property type="component" value="Unassembled WGS sequence"/>
</dbReference>
<protein>
    <submittedName>
        <fullName evidence="1">Uncharacterized protein</fullName>
    </submittedName>
</protein>
<organism evidence="1 2">
    <name type="scientific">Sphingobium chungbukense</name>
    <dbReference type="NCBI Taxonomy" id="56193"/>
    <lineage>
        <taxon>Bacteria</taxon>
        <taxon>Pseudomonadati</taxon>
        <taxon>Pseudomonadota</taxon>
        <taxon>Alphaproteobacteria</taxon>
        <taxon>Sphingomonadales</taxon>
        <taxon>Sphingomonadaceae</taxon>
        <taxon>Sphingobium</taxon>
    </lineage>
</organism>
<name>A0A0M3AK70_9SPHN</name>